<dbReference type="AlphaFoldDB" id="L1IJF7"/>
<proteinExistence type="predicted"/>
<dbReference type="GeneID" id="17292740"/>
<evidence type="ECO:0000313" key="1">
    <source>
        <dbReference type="EMBL" id="EKX35945.1"/>
    </source>
</evidence>
<gene>
    <name evidence="1" type="ORF">GUITHDRAFT_117860</name>
</gene>
<dbReference type="EnsemblProtists" id="EKX35945">
    <property type="protein sequence ID" value="EKX35945"/>
    <property type="gene ID" value="GUITHDRAFT_117860"/>
</dbReference>
<dbReference type="Gene3D" id="2.60.120.260">
    <property type="entry name" value="Galactose-binding domain-like"/>
    <property type="match status" value="1"/>
</dbReference>
<name>L1IJF7_GUITC</name>
<reference evidence="3" key="2">
    <citation type="submission" date="2012-11" db="EMBL/GenBank/DDBJ databases">
        <authorList>
            <person name="Kuo A."/>
            <person name="Curtis B.A."/>
            <person name="Tanifuji G."/>
            <person name="Burki F."/>
            <person name="Gruber A."/>
            <person name="Irimia M."/>
            <person name="Maruyama S."/>
            <person name="Arias M.C."/>
            <person name="Ball S.G."/>
            <person name="Gile G.H."/>
            <person name="Hirakawa Y."/>
            <person name="Hopkins J.F."/>
            <person name="Rensing S.A."/>
            <person name="Schmutz J."/>
            <person name="Symeonidi A."/>
            <person name="Elias M."/>
            <person name="Eveleigh R.J."/>
            <person name="Herman E.K."/>
            <person name="Klute M.J."/>
            <person name="Nakayama T."/>
            <person name="Obornik M."/>
            <person name="Reyes-Prieto A."/>
            <person name="Armbrust E.V."/>
            <person name="Aves S.J."/>
            <person name="Beiko R.G."/>
            <person name="Coutinho P."/>
            <person name="Dacks J.B."/>
            <person name="Durnford D.G."/>
            <person name="Fast N.M."/>
            <person name="Green B.R."/>
            <person name="Grisdale C."/>
            <person name="Hempe F."/>
            <person name="Henrissat B."/>
            <person name="Hoppner M.P."/>
            <person name="Ishida K.-I."/>
            <person name="Kim E."/>
            <person name="Koreny L."/>
            <person name="Kroth P.G."/>
            <person name="Liu Y."/>
            <person name="Malik S.-B."/>
            <person name="Maier U.G."/>
            <person name="McRose D."/>
            <person name="Mock T."/>
            <person name="Neilson J.A."/>
            <person name="Onodera N.T."/>
            <person name="Poole A.M."/>
            <person name="Pritham E.J."/>
            <person name="Richards T.A."/>
            <person name="Rocap G."/>
            <person name="Roy S.W."/>
            <person name="Sarai C."/>
            <person name="Schaack S."/>
            <person name="Shirato S."/>
            <person name="Slamovits C.H."/>
            <person name="Spencer D.F."/>
            <person name="Suzuki S."/>
            <person name="Worden A.Z."/>
            <person name="Zauner S."/>
            <person name="Barry K."/>
            <person name="Bell C."/>
            <person name="Bharti A.K."/>
            <person name="Crow J.A."/>
            <person name="Grimwood J."/>
            <person name="Kramer R."/>
            <person name="Lindquist E."/>
            <person name="Lucas S."/>
            <person name="Salamov A."/>
            <person name="McFadden G.I."/>
            <person name="Lane C.E."/>
            <person name="Keeling P.J."/>
            <person name="Gray M.W."/>
            <person name="Grigoriev I.V."/>
            <person name="Archibald J.M."/>
        </authorList>
    </citation>
    <scope>NUCLEOTIDE SEQUENCE</scope>
    <source>
        <strain evidence="3">CCMP2712</strain>
    </source>
</reference>
<organism evidence="1">
    <name type="scientific">Guillardia theta (strain CCMP2712)</name>
    <name type="common">Cryptophyte</name>
    <dbReference type="NCBI Taxonomy" id="905079"/>
    <lineage>
        <taxon>Eukaryota</taxon>
        <taxon>Cryptophyceae</taxon>
        <taxon>Pyrenomonadales</taxon>
        <taxon>Geminigeraceae</taxon>
        <taxon>Guillardia</taxon>
    </lineage>
</organism>
<dbReference type="KEGG" id="gtt:GUITHDRAFT_117860"/>
<reference evidence="2" key="3">
    <citation type="submission" date="2016-03" db="UniProtKB">
        <authorList>
            <consortium name="EnsemblProtists"/>
        </authorList>
    </citation>
    <scope>IDENTIFICATION</scope>
</reference>
<evidence type="ECO:0000313" key="3">
    <source>
        <dbReference type="Proteomes" id="UP000011087"/>
    </source>
</evidence>
<sequence>MESFNSSGMAGGSNVSYKATLAPFWYFAPSCQHKTYAVEGFTEMLAQSAVRYRYCSNPYHTWEALLYNASMGRVAFKTGGLGMLAIHGLYEVWVCIQNHPCALDPADPSFCWVYNEMETTWIPWGENSNLQLFVPSKPCGSSSPRGSFNEPSPSASDQQLQVSLSSCRMEIAMRVEDAFDLYVDGVYVTSGSDSQVVHELSVPVASSAGALVAVKAINVAGSGGLVGIFGGEPTSSSGWKCQKFPSDAPPAEWNQRSFDDSAWPQAASDAGTSMDYARVWAKGYMDRASTVFCRSLVKNPSLVCYVL</sequence>
<dbReference type="RefSeq" id="XP_005822925.1">
    <property type="nucleotide sequence ID" value="XM_005822868.1"/>
</dbReference>
<dbReference type="HOGENOM" id="CLU_907455_0_0_1"/>
<reference evidence="1 3" key="1">
    <citation type="journal article" date="2012" name="Nature">
        <title>Algal genomes reveal evolutionary mosaicism and the fate of nucleomorphs.</title>
        <authorList>
            <consortium name="DOE Joint Genome Institute"/>
            <person name="Curtis B.A."/>
            <person name="Tanifuji G."/>
            <person name="Burki F."/>
            <person name="Gruber A."/>
            <person name="Irimia M."/>
            <person name="Maruyama S."/>
            <person name="Arias M.C."/>
            <person name="Ball S.G."/>
            <person name="Gile G.H."/>
            <person name="Hirakawa Y."/>
            <person name="Hopkins J.F."/>
            <person name="Kuo A."/>
            <person name="Rensing S.A."/>
            <person name="Schmutz J."/>
            <person name="Symeonidi A."/>
            <person name="Elias M."/>
            <person name="Eveleigh R.J."/>
            <person name="Herman E.K."/>
            <person name="Klute M.J."/>
            <person name="Nakayama T."/>
            <person name="Obornik M."/>
            <person name="Reyes-Prieto A."/>
            <person name="Armbrust E.V."/>
            <person name="Aves S.J."/>
            <person name="Beiko R.G."/>
            <person name="Coutinho P."/>
            <person name="Dacks J.B."/>
            <person name="Durnford D.G."/>
            <person name="Fast N.M."/>
            <person name="Green B.R."/>
            <person name="Grisdale C.J."/>
            <person name="Hempel F."/>
            <person name="Henrissat B."/>
            <person name="Hoppner M.P."/>
            <person name="Ishida K."/>
            <person name="Kim E."/>
            <person name="Koreny L."/>
            <person name="Kroth P.G."/>
            <person name="Liu Y."/>
            <person name="Malik S.B."/>
            <person name="Maier U.G."/>
            <person name="McRose D."/>
            <person name="Mock T."/>
            <person name="Neilson J.A."/>
            <person name="Onodera N.T."/>
            <person name="Poole A.M."/>
            <person name="Pritham E.J."/>
            <person name="Richards T.A."/>
            <person name="Rocap G."/>
            <person name="Roy S.W."/>
            <person name="Sarai C."/>
            <person name="Schaack S."/>
            <person name="Shirato S."/>
            <person name="Slamovits C.H."/>
            <person name="Spencer D.F."/>
            <person name="Suzuki S."/>
            <person name="Worden A.Z."/>
            <person name="Zauner S."/>
            <person name="Barry K."/>
            <person name="Bell C."/>
            <person name="Bharti A.K."/>
            <person name="Crow J.A."/>
            <person name="Grimwood J."/>
            <person name="Kramer R."/>
            <person name="Lindquist E."/>
            <person name="Lucas S."/>
            <person name="Salamov A."/>
            <person name="McFadden G.I."/>
            <person name="Lane C.E."/>
            <person name="Keeling P.J."/>
            <person name="Gray M.W."/>
            <person name="Grigoriev I.V."/>
            <person name="Archibald J.M."/>
        </authorList>
    </citation>
    <scope>NUCLEOTIDE SEQUENCE</scope>
    <source>
        <strain evidence="1 3">CCMP2712</strain>
    </source>
</reference>
<keyword evidence="3" id="KW-1185">Reference proteome</keyword>
<dbReference type="PaxDb" id="55529-EKX35945"/>
<accession>L1IJF7</accession>
<dbReference type="Proteomes" id="UP000011087">
    <property type="component" value="Unassembled WGS sequence"/>
</dbReference>
<dbReference type="EMBL" id="JH993081">
    <property type="protein sequence ID" value="EKX35945.1"/>
    <property type="molecule type" value="Genomic_DNA"/>
</dbReference>
<evidence type="ECO:0000313" key="2">
    <source>
        <dbReference type="EnsemblProtists" id="EKX35945"/>
    </source>
</evidence>
<protein>
    <submittedName>
        <fullName evidence="1 2">Uncharacterized protein</fullName>
    </submittedName>
</protein>
<dbReference type="OrthoDB" id="10036721at2759"/>